<name>A0AA36DQL8_CYLNA</name>
<evidence type="ECO:0000313" key="3">
    <source>
        <dbReference type="Proteomes" id="UP001176961"/>
    </source>
</evidence>
<dbReference type="PANTHER" id="PTHR43842:SF2">
    <property type="entry name" value="PROPIONYL-COA CARBOXYLASE BETA CHAIN, MITOCHONDRIAL"/>
    <property type="match status" value="1"/>
</dbReference>
<evidence type="ECO:0000313" key="2">
    <source>
        <dbReference type="EMBL" id="CAJ0591903.1"/>
    </source>
</evidence>
<accession>A0AA36DQL8</accession>
<reference evidence="2" key="1">
    <citation type="submission" date="2023-07" db="EMBL/GenBank/DDBJ databases">
        <authorList>
            <consortium name="CYATHOMIX"/>
        </authorList>
    </citation>
    <scope>NUCLEOTIDE SEQUENCE</scope>
    <source>
        <strain evidence="2">N/A</strain>
    </source>
</reference>
<keyword evidence="3" id="KW-1185">Reference proteome</keyword>
<dbReference type="AlphaFoldDB" id="A0AA36DQL8"/>
<dbReference type="GO" id="GO:0005739">
    <property type="term" value="C:mitochondrion"/>
    <property type="evidence" value="ECO:0007669"/>
    <property type="project" value="TreeGrafter"/>
</dbReference>
<dbReference type="InterPro" id="IPR029045">
    <property type="entry name" value="ClpP/crotonase-like_dom_sf"/>
</dbReference>
<dbReference type="Pfam" id="PF01039">
    <property type="entry name" value="Carboxyl_trans"/>
    <property type="match status" value="1"/>
</dbReference>
<dbReference type="SUPFAM" id="SSF52096">
    <property type="entry name" value="ClpP/crotonase"/>
    <property type="match status" value="1"/>
</dbReference>
<dbReference type="EMBL" id="CATQJL010000001">
    <property type="protein sequence ID" value="CAJ0591903.1"/>
    <property type="molecule type" value="Genomic_DNA"/>
</dbReference>
<protein>
    <recommendedName>
        <fullName evidence="1">Acetyl-coenzyme A carboxylase carboxyl transferase subunit beta domain-containing protein</fullName>
    </recommendedName>
</protein>
<dbReference type="InterPro" id="IPR034733">
    <property type="entry name" value="AcCoA_carboxyl_beta"/>
</dbReference>
<dbReference type="GO" id="GO:0004658">
    <property type="term" value="F:propionyl-CoA carboxylase activity"/>
    <property type="evidence" value="ECO:0007669"/>
    <property type="project" value="TreeGrafter"/>
</dbReference>
<organism evidence="2 3">
    <name type="scientific">Cylicocyclus nassatus</name>
    <name type="common">Nematode worm</name>
    <dbReference type="NCBI Taxonomy" id="53992"/>
    <lineage>
        <taxon>Eukaryota</taxon>
        <taxon>Metazoa</taxon>
        <taxon>Ecdysozoa</taxon>
        <taxon>Nematoda</taxon>
        <taxon>Chromadorea</taxon>
        <taxon>Rhabditida</taxon>
        <taxon>Rhabditina</taxon>
        <taxon>Rhabditomorpha</taxon>
        <taxon>Strongyloidea</taxon>
        <taxon>Strongylidae</taxon>
        <taxon>Cylicocyclus</taxon>
    </lineage>
</organism>
<sequence length="165" mass="18507">MAISLAEHIRAHYQVADNIEKTRAKALLGGDEERFEGLLKRGKSTARERIELLMEKGSFSEYDMFVEHTCTDFNMQKQKYFGDSITTGRGHINCRNVYVFSGFHSFWWLLVDKITKEAPTVGAPLIGLNDSGGDRIQEGVDSPAGYADIFLVGLEEAYGLESCFI</sequence>
<proteinExistence type="predicted"/>
<dbReference type="Gene3D" id="3.90.226.10">
    <property type="entry name" value="2-enoyl-CoA Hydratase, Chain A, domain 1"/>
    <property type="match status" value="1"/>
</dbReference>
<dbReference type="Proteomes" id="UP001176961">
    <property type="component" value="Unassembled WGS sequence"/>
</dbReference>
<dbReference type="InterPro" id="IPR051047">
    <property type="entry name" value="AccD/PCCB"/>
</dbReference>
<evidence type="ECO:0000259" key="1">
    <source>
        <dbReference type="Pfam" id="PF01039"/>
    </source>
</evidence>
<feature type="domain" description="Acetyl-coenzyme A carboxylase carboxyl transferase subunit beta" evidence="1">
    <location>
        <begin position="40"/>
        <end position="151"/>
    </location>
</feature>
<dbReference type="PANTHER" id="PTHR43842">
    <property type="entry name" value="PROPIONYL-COA CARBOXYLASE BETA CHAIN"/>
    <property type="match status" value="1"/>
</dbReference>
<comment type="caution">
    <text evidence="2">The sequence shown here is derived from an EMBL/GenBank/DDBJ whole genome shotgun (WGS) entry which is preliminary data.</text>
</comment>
<gene>
    <name evidence="2" type="ORF">CYNAS_LOCUS3886</name>
</gene>